<organism evidence="2 3">
    <name type="scientific">Sphingomonas rosea</name>
    <dbReference type="NCBI Taxonomy" id="335605"/>
    <lineage>
        <taxon>Bacteria</taxon>
        <taxon>Pseudomonadati</taxon>
        <taxon>Pseudomonadota</taxon>
        <taxon>Alphaproteobacteria</taxon>
        <taxon>Sphingomonadales</taxon>
        <taxon>Sphingomonadaceae</taxon>
        <taxon>Sphingomonas</taxon>
    </lineage>
</organism>
<feature type="compositionally biased region" description="Basic and acidic residues" evidence="1">
    <location>
        <begin position="1"/>
        <end position="15"/>
    </location>
</feature>
<dbReference type="Proteomes" id="UP001424459">
    <property type="component" value="Unassembled WGS sequence"/>
</dbReference>
<protein>
    <submittedName>
        <fullName evidence="2">Uncharacterized protein</fullName>
    </submittedName>
</protein>
<feature type="compositionally biased region" description="Polar residues" evidence="1">
    <location>
        <begin position="40"/>
        <end position="77"/>
    </location>
</feature>
<reference evidence="3" key="1">
    <citation type="journal article" date="2019" name="Int. J. Syst. Evol. Microbiol.">
        <title>The Global Catalogue of Microorganisms (GCM) 10K type strain sequencing project: providing services to taxonomists for standard genome sequencing and annotation.</title>
        <authorList>
            <consortium name="The Broad Institute Genomics Platform"/>
            <consortium name="The Broad Institute Genome Sequencing Center for Infectious Disease"/>
            <person name="Wu L."/>
            <person name="Ma J."/>
        </authorList>
    </citation>
    <scope>NUCLEOTIDE SEQUENCE [LARGE SCALE GENOMIC DNA]</scope>
    <source>
        <strain evidence="3">JCM 17564</strain>
    </source>
</reference>
<proteinExistence type="predicted"/>
<feature type="compositionally biased region" description="Basic and acidic residues" evidence="1">
    <location>
        <begin position="129"/>
        <end position="139"/>
    </location>
</feature>
<feature type="region of interest" description="Disordered" evidence="1">
    <location>
        <begin position="1"/>
        <end position="145"/>
    </location>
</feature>
<comment type="caution">
    <text evidence="2">The sequence shown here is derived from an EMBL/GenBank/DDBJ whole genome shotgun (WGS) entry which is preliminary data.</text>
</comment>
<keyword evidence="3" id="KW-1185">Reference proteome</keyword>
<feature type="compositionally biased region" description="Low complexity" evidence="1">
    <location>
        <begin position="84"/>
        <end position="117"/>
    </location>
</feature>
<name>A0ABP7TJ88_9SPHN</name>
<dbReference type="RefSeq" id="WP_344695101.1">
    <property type="nucleotide sequence ID" value="NZ_BAABBR010000001.1"/>
</dbReference>
<evidence type="ECO:0000256" key="1">
    <source>
        <dbReference type="SAM" id="MobiDB-lite"/>
    </source>
</evidence>
<evidence type="ECO:0000313" key="3">
    <source>
        <dbReference type="Proteomes" id="UP001424459"/>
    </source>
</evidence>
<evidence type="ECO:0000313" key="2">
    <source>
        <dbReference type="EMBL" id="GAA4027013.1"/>
    </source>
</evidence>
<dbReference type="EMBL" id="BAABBR010000001">
    <property type="protein sequence ID" value="GAA4027013.1"/>
    <property type="molecule type" value="Genomic_DNA"/>
</dbReference>
<gene>
    <name evidence="2" type="ORF">GCM10022281_02050</name>
</gene>
<accession>A0ABP7TJ88</accession>
<sequence>MTADGHTPDQSENKQHLWRTAAQDNAQQRSHDRQAGSPDARQSSADDMATGQASYGNSGDTGTVDQQADNAPDSASQGGDRLFSGSSDDLGSSGQAQSSANLGTDGAQDFAADGQGASTEDPTATTDVESERSQRRDSDIEGSSL</sequence>
<feature type="compositionally biased region" description="Polar residues" evidence="1">
    <location>
        <begin position="118"/>
        <end position="127"/>
    </location>
</feature>